<accession>A0A0G2FIG4</accession>
<dbReference type="InterPro" id="IPR007219">
    <property type="entry name" value="XnlR_reg_dom"/>
</dbReference>
<evidence type="ECO:0000256" key="5">
    <source>
        <dbReference type="ARBA" id="ARBA00023242"/>
    </source>
</evidence>
<evidence type="ECO:0000256" key="2">
    <source>
        <dbReference type="ARBA" id="ARBA00022723"/>
    </source>
</evidence>
<dbReference type="Pfam" id="PF04082">
    <property type="entry name" value="Fungal_trans"/>
    <property type="match status" value="1"/>
</dbReference>
<feature type="domain" description="Xylanolytic transcriptional activator regulatory" evidence="6">
    <location>
        <begin position="114"/>
        <end position="185"/>
    </location>
</feature>
<organism evidence="7 8">
    <name type="scientific">Diaporthe ampelina</name>
    <dbReference type="NCBI Taxonomy" id="1214573"/>
    <lineage>
        <taxon>Eukaryota</taxon>
        <taxon>Fungi</taxon>
        <taxon>Dikarya</taxon>
        <taxon>Ascomycota</taxon>
        <taxon>Pezizomycotina</taxon>
        <taxon>Sordariomycetes</taxon>
        <taxon>Sordariomycetidae</taxon>
        <taxon>Diaporthales</taxon>
        <taxon>Diaporthaceae</taxon>
        <taxon>Diaporthe</taxon>
    </lineage>
</organism>
<dbReference type="STRING" id="1214573.A0A0G2FIG4"/>
<evidence type="ECO:0000256" key="3">
    <source>
        <dbReference type="ARBA" id="ARBA00023015"/>
    </source>
</evidence>
<evidence type="ECO:0000313" key="7">
    <source>
        <dbReference type="EMBL" id="KKY33869.1"/>
    </source>
</evidence>
<keyword evidence="2" id="KW-0479">Metal-binding</keyword>
<keyword evidence="8" id="KW-1185">Reference proteome</keyword>
<dbReference type="GO" id="GO:0008270">
    <property type="term" value="F:zinc ion binding"/>
    <property type="evidence" value="ECO:0007669"/>
    <property type="project" value="InterPro"/>
</dbReference>
<evidence type="ECO:0000256" key="4">
    <source>
        <dbReference type="ARBA" id="ARBA00023163"/>
    </source>
</evidence>
<name>A0A0G2FIG4_9PEZI</name>
<dbReference type="AlphaFoldDB" id="A0A0G2FIG4"/>
<evidence type="ECO:0000259" key="6">
    <source>
        <dbReference type="SMART" id="SM00906"/>
    </source>
</evidence>
<protein>
    <submittedName>
        <fullName evidence="7">Putative fungal transcriptional regulatory protein</fullName>
    </submittedName>
</protein>
<proteinExistence type="predicted"/>
<keyword evidence="3" id="KW-0805">Transcription regulation</keyword>
<dbReference type="Proteomes" id="UP000034680">
    <property type="component" value="Unassembled WGS sequence"/>
</dbReference>
<dbReference type="CDD" id="cd12148">
    <property type="entry name" value="fungal_TF_MHR"/>
    <property type="match status" value="1"/>
</dbReference>
<keyword evidence="4" id="KW-0804">Transcription</keyword>
<dbReference type="InterPro" id="IPR050815">
    <property type="entry name" value="TF_fung"/>
</dbReference>
<dbReference type="GO" id="GO:0003677">
    <property type="term" value="F:DNA binding"/>
    <property type="evidence" value="ECO:0007669"/>
    <property type="project" value="InterPro"/>
</dbReference>
<dbReference type="SMART" id="SM00906">
    <property type="entry name" value="Fungal_trans"/>
    <property type="match status" value="1"/>
</dbReference>
<comment type="caution">
    <text evidence="7">The sequence shown here is derived from an EMBL/GenBank/DDBJ whole genome shotgun (WGS) entry which is preliminary data.</text>
</comment>
<keyword evidence="5" id="KW-0539">Nucleus</keyword>
<dbReference type="GO" id="GO:0000981">
    <property type="term" value="F:DNA-binding transcription factor activity, RNA polymerase II-specific"/>
    <property type="evidence" value="ECO:0007669"/>
    <property type="project" value="InterPro"/>
</dbReference>
<dbReference type="OrthoDB" id="4685598at2759"/>
<dbReference type="EMBL" id="LCUC01000226">
    <property type="protein sequence ID" value="KKY33869.1"/>
    <property type="molecule type" value="Genomic_DNA"/>
</dbReference>
<dbReference type="PANTHER" id="PTHR47338">
    <property type="entry name" value="ZN(II)2CYS6 TRANSCRIPTION FACTOR (EUROFUNG)-RELATED"/>
    <property type="match status" value="1"/>
</dbReference>
<dbReference type="GO" id="GO:0005634">
    <property type="term" value="C:nucleus"/>
    <property type="evidence" value="ECO:0007669"/>
    <property type="project" value="UniProtKB-SubCell"/>
</dbReference>
<comment type="subcellular location">
    <subcellularLocation>
        <location evidence="1">Nucleus</location>
    </subcellularLocation>
</comment>
<dbReference type="GO" id="GO:0006351">
    <property type="term" value="P:DNA-templated transcription"/>
    <property type="evidence" value="ECO:0007669"/>
    <property type="project" value="InterPro"/>
</dbReference>
<dbReference type="PANTHER" id="PTHR47338:SF7">
    <property type="entry name" value="ZN(II)2CYS6 TRANSCRIPTION FACTOR (EUROFUNG)"/>
    <property type="match status" value="1"/>
</dbReference>
<sequence length="608" mass="68080">MATQKDTLLRHFDVFFQLWAPQPCMGIMQRESTYLEIDERRLHPIVAAAVCAMTSRVVHPGQKQIPFADRCADQVDFYLFRAIDSFLRKTAHENLVVLVCAICHFWHENQMSKVWMYMGLAARLITALQLNWDGAGESPVKQETNRRLVWACYILDRLLAGGFDEHLVLRDDDMHLKLPVIKLVNGFQNQLISFSQSVSEDLRLNDANTNHFLNSPEGPSFIMLHSLFWILHVDLYRFTIPGIREEANPELSRQLPRDFVLKSQRQAVGYAVSLARFWRTLQGIVAKRPPGDGTERLLTVDQMFAIHVIQPTKILLAARQHHLFDNLEDSTAPLVRQEPVDDAALAALVDSNMQLIPPFARFFPRIMDTTQDLRQAVANFTHNTRYDKPEAIGAPAVKPPENFRLPGPHYVLENALVQRETDQDARDREKQRNISAADLWFRSKKRSREESPAIMTPPMIRAPEGGEVIITLPVNGAPEIPIWLAEARGCDPLPDTPPQDGSSTADAQAWMASQSGVGLGLSNAYLFDGSWSMPPQQADYDMVLGDPYGHSAPTTLLYERARGSASAAIPPAMHAGGGGGGGHEKSVYYSRNGGPLLPYPQHLNDFAG</sequence>
<evidence type="ECO:0000256" key="1">
    <source>
        <dbReference type="ARBA" id="ARBA00004123"/>
    </source>
</evidence>
<reference evidence="7 8" key="1">
    <citation type="submission" date="2015-05" db="EMBL/GenBank/DDBJ databases">
        <title>Distinctive expansion of gene families associated with plant cell wall degradation and secondary metabolism in the genomes of grapevine trunk pathogens.</title>
        <authorList>
            <person name="Lawrence D.P."/>
            <person name="Travadon R."/>
            <person name="Rolshausen P.E."/>
            <person name="Baumgartner K."/>
        </authorList>
    </citation>
    <scope>NUCLEOTIDE SEQUENCE [LARGE SCALE GENOMIC DNA]</scope>
    <source>
        <strain evidence="7">DA912</strain>
    </source>
</reference>
<evidence type="ECO:0000313" key="8">
    <source>
        <dbReference type="Proteomes" id="UP000034680"/>
    </source>
</evidence>
<reference evidence="7 8" key="2">
    <citation type="submission" date="2015-05" db="EMBL/GenBank/DDBJ databases">
        <authorList>
            <person name="Morales-Cruz A."/>
            <person name="Amrine K.C."/>
            <person name="Cantu D."/>
        </authorList>
    </citation>
    <scope>NUCLEOTIDE SEQUENCE [LARGE SCALE GENOMIC DNA]</scope>
    <source>
        <strain evidence="7">DA912</strain>
    </source>
</reference>
<gene>
    <name evidence="7" type="ORF">UCDDA912_g06248</name>
</gene>